<evidence type="ECO:0000313" key="2">
    <source>
        <dbReference type="Proteomes" id="UP001157418"/>
    </source>
</evidence>
<evidence type="ECO:0000313" key="1">
    <source>
        <dbReference type="EMBL" id="CAH1413419.1"/>
    </source>
</evidence>
<dbReference type="EMBL" id="CAKMRJ010000001">
    <property type="protein sequence ID" value="CAH1413419.1"/>
    <property type="molecule type" value="Genomic_DNA"/>
</dbReference>
<name>A0AAU9LNZ4_9ASTR</name>
<reference evidence="1 2" key="1">
    <citation type="submission" date="2022-01" db="EMBL/GenBank/DDBJ databases">
        <authorList>
            <person name="Xiong W."/>
            <person name="Schranz E."/>
        </authorList>
    </citation>
    <scope>NUCLEOTIDE SEQUENCE [LARGE SCALE GENOMIC DNA]</scope>
</reference>
<accession>A0AAU9LNZ4</accession>
<organism evidence="1 2">
    <name type="scientific">Lactuca virosa</name>
    <dbReference type="NCBI Taxonomy" id="75947"/>
    <lineage>
        <taxon>Eukaryota</taxon>
        <taxon>Viridiplantae</taxon>
        <taxon>Streptophyta</taxon>
        <taxon>Embryophyta</taxon>
        <taxon>Tracheophyta</taxon>
        <taxon>Spermatophyta</taxon>
        <taxon>Magnoliopsida</taxon>
        <taxon>eudicotyledons</taxon>
        <taxon>Gunneridae</taxon>
        <taxon>Pentapetalae</taxon>
        <taxon>asterids</taxon>
        <taxon>campanulids</taxon>
        <taxon>Asterales</taxon>
        <taxon>Asteraceae</taxon>
        <taxon>Cichorioideae</taxon>
        <taxon>Cichorieae</taxon>
        <taxon>Lactucinae</taxon>
        <taxon>Lactuca</taxon>
    </lineage>
</organism>
<dbReference type="AlphaFoldDB" id="A0AAU9LNZ4"/>
<sequence>MPASSNRKIDPTLFVRLLPDQFIESDDTIFNRSHLSLIDFLKSITYAYLFFCFPPRFDQVLALNSLMTLKGS</sequence>
<proteinExistence type="predicted"/>
<keyword evidence="2" id="KW-1185">Reference proteome</keyword>
<protein>
    <submittedName>
        <fullName evidence="1">Uncharacterized protein</fullName>
    </submittedName>
</protein>
<dbReference type="Proteomes" id="UP001157418">
    <property type="component" value="Unassembled WGS sequence"/>
</dbReference>
<gene>
    <name evidence="1" type="ORF">LVIROSA_LOCUS1381</name>
</gene>
<comment type="caution">
    <text evidence="1">The sequence shown here is derived from an EMBL/GenBank/DDBJ whole genome shotgun (WGS) entry which is preliminary data.</text>
</comment>